<feature type="transmembrane region" description="Helical" evidence="13">
    <location>
        <begin position="27"/>
        <end position="46"/>
    </location>
</feature>
<evidence type="ECO:0000256" key="4">
    <source>
        <dbReference type="ARBA" id="ARBA00022448"/>
    </source>
</evidence>
<evidence type="ECO:0000256" key="8">
    <source>
        <dbReference type="ARBA" id="ARBA00022989"/>
    </source>
</evidence>
<dbReference type="Gene3D" id="2.70.98.90">
    <property type="match status" value="1"/>
</dbReference>
<keyword evidence="5" id="KW-1003">Cell membrane</keyword>
<dbReference type="InterPro" id="IPR047196">
    <property type="entry name" value="YidC_ALB_C"/>
</dbReference>
<keyword evidence="8 13" id="KW-1133">Transmembrane helix</keyword>
<dbReference type="NCBIfam" id="TIGR03592">
    <property type="entry name" value="yidC_oxa1_cterm"/>
    <property type="match status" value="1"/>
</dbReference>
<evidence type="ECO:0000256" key="11">
    <source>
        <dbReference type="ARBA" id="ARBA00033245"/>
    </source>
</evidence>
<dbReference type="CDD" id="cd20070">
    <property type="entry name" value="5TM_YidC_Alb3"/>
    <property type="match status" value="1"/>
</dbReference>
<feature type="transmembrane region" description="Helical" evidence="13">
    <location>
        <begin position="525"/>
        <end position="551"/>
    </location>
</feature>
<evidence type="ECO:0000256" key="7">
    <source>
        <dbReference type="ARBA" id="ARBA00022927"/>
    </source>
</evidence>
<dbReference type="NCBIfam" id="TIGR03593">
    <property type="entry name" value="yidC_nterm"/>
    <property type="match status" value="1"/>
</dbReference>
<dbReference type="GO" id="GO:0051205">
    <property type="term" value="P:protein insertion into membrane"/>
    <property type="evidence" value="ECO:0007669"/>
    <property type="project" value="TreeGrafter"/>
</dbReference>
<comment type="caution">
    <text evidence="16">The sequence shown here is derived from an EMBL/GenBank/DDBJ whole genome shotgun (WGS) entry which is preliminary data.</text>
</comment>
<dbReference type="GO" id="GO:0015031">
    <property type="term" value="P:protein transport"/>
    <property type="evidence" value="ECO:0007669"/>
    <property type="project" value="UniProtKB-KW"/>
</dbReference>
<keyword evidence="10" id="KW-0143">Chaperone</keyword>
<dbReference type="GO" id="GO:0032977">
    <property type="term" value="F:membrane insertase activity"/>
    <property type="evidence" value="ECO:0007669"/>
    <property type="project" value="InterPro"/>
</dbReference>
<dbReference type="InterPro" id="IPR028053">
    <property type="entry name" value="Membr_insert_YidC_N"/>
</dbReference>
<dbReference type="CDD" id="cd19961">
    <property type="entry name" value="EcYidC-like_peri"/>
    <property type="match status" value="1"/>
</dbReference>
<comment type="subcellular location">
    <subcellularLocation>
        <location evidence="1">Cell inner membrane</location>
        <topology evidence="1">Multi-pass membrane protein</topology>
    </subcellularLocation>
</comment>
<dbReference type="PRINTS" id="PR01900">
    <property type="entry name" value="YIDCPROTEIN"/>
</dbReference>
<evidence type="ECO:0000256" key="1">
    <source>
        <dbReference type="ARBA" id="ARBA00004429"/>
    </source>
</evidence>
<reference evidence="16" key="2">
    <citation type="journal article" date="2014" name="ISME J.">
        <title>Microbial stratification in low pH oxic and suboxic macroscopic growths along an acid mine drainage.</title>
        <authorList>
            <person name="Mendez-Garcia C."/>
            <person name="Mesa V."/>
            <person name="Sprenger R.R."/>
            <person name="Richter M."/>
            <person name="Diez M.S."/>
            <person name="Solano J."/>
            <person name="Bargiela R."/>
            <person name="Golyshina O.V."/>
            <person name="Manteca A."/>
            <person name="Ramos J.L."/>
            <person name="Gallego J.R."/>
            <person name="Llorente I."/>
            <person name="Martins Dos Santos V.A."/>
            <person name="Jensen O.N."/>
            <person name="Pelaez A.I."/>
            <person name="Sanchez J."/>
            <person name="Ferrer M."/>
        </authorList>
    </citation>
    <scope>NUCLEOTIDE SEQUENCE</scope>
</reference>
<dbReference type="Pfam" id="PF02096">
    <property type="entry name" value="60KD_IMP"/>
    <property type="match status" value="1"/>
</dbReference>
<feature type="domain" description="Membrane insertase YidC/Oxa/ALB C-terminal" evidence="14">
    <location>
        <begin position="384"/>
        <end position="565"/>
    </location>
</feature>
<dbReference type="InterPro" id="IPR019998">
    <property type="entry name" value="Membr_insert_YidC"/>
</dbReference>
<feature type="transmembrane region" description="Helical" evidence="13">
    <location>
        <begin position="453"/>
        <end position="474"/>
    </location>
</feature>
<evidence type="ECO:0000313" key="16">
    <source>
        <dbReference type="EMBL" id="EQD76440.1"/>
    </source>
</evidence>
<evidence type="ECO:0000256" key="6">
    <source>
        <dbReference type="ARBA" id="ARBA00022692"/>
    </source>
</evidence>
<evidence type="ECO:0000256" key="5">
    <source>
        <dbReference type="ARBA" id="ARBA00022475"/>
    </source>
</evidence>
<dbReference type="AlphaFoldDB" id="T1D1X9"/>
<evidence type="ECO:0000256" key="12">
    <source>
        <dbReference type="ARBA" id="ARBA00033342"/>
    </source>
</evidence>
<feature type="domain" description="Membrane insertase YidC N-terminal" evidence="15">
    <location>
        <begin position="95"/>
        <end position="372"/>
    </location>
</feature>
<reference evidence="16" key="1">
    <citation type="submission" date="2013-08" db="EMBL/GenBank/DDBJ databases">
        <authorList>
            <person name="Mendez C."/>
            <person name="Richter M."/>
            <person name="Ferrer M."/>
            <person name="Sanchez J."/>
        </authorList>
    </citation>
    <scope>NUCLEOTIDE SEQUENCE</scope>
</reference>
<organism evidence="16">
    <name type="scientific">mine drainage metagenome</name>
    <dbReference type="NCBI Taxonomy" id="410659"/>
    <lineage>
        <taxon>unclassified sequences</taxon>
        <taxon>metagenomes</taxon>
        <taxon>ecological metagenomes</taxon>
    </lineage>
</organism>
<feature type="transmembrane region" description="Helical" evidence="13">
    <location>
        <begin position="381"/>
        <end position="402"/>
    </location>
</feature>
<dbReference type="Pfam" id="PF14849">
    <property type="entry name" value="YidC_periplas"/>
    <property type="match status" value="1"/>
</dbReference>
<sequence length="576" mass="65749">MVDSILCPTHQTHTESRSVFFMDNRRLFLWLSLAALVYLMWNAWALEFAPPIPKPAALPLRVHHRTPLVNPDFLKSSAEPAVVTPERSVRTSASVEVRTDLYRARIDLTGGRLASVDLLRYRKKLSAKSQPVHWLEDQGPRRLYAVATLVTRGTSPAPGLAGLFEAPQNSFVLKKGARRLVVPLVWKHQGVTVLEQWIFHPQSYVITIQTRLVNSTRRTWQGAPLLGIDYAHPQVHSSFFDRFLPNHFIYHGAAYYDGHSYHELSPEHIQKKKFDLEDMGGWLAYTNHYFLIALLPPRTRTWHYYAVPRTKIHYWLGALGPVESVLPGGRAIWSAGLYVGPKRQRRLATVAPGLTRTVDYGFMSILSRPLYLLLAWIEHAIGNWGVAIILLVLLIKIIFFPLQHTSGRSMARIRAIQPRIKAIQERFKGDREQSYRATLELYKKEKVNPVSGCLPMLLQFPIYIALYWVLLASVELRHAPFALWIQDLSAPDPLYILPVLYAGTMLVQQWVNPQAAGMDKHQRRILMVMLPVMSLLFGSVMPSGLVLYWVVSGLFGIGQQWHINRVVLRETAKAHR</sequence>
<dbReference type="EMBL" id="AUZY01001054">
    <property type="protein sequence ID" value="EQD76440.1"/>
    <property type="molecule type" value="Genomic_DNA"/>
</dbReference>
<dbReference type="HAMAP" id="MF_01810">
    <property type="entry name" value="YidC_type1"/>
    <property type="match status" value="1"/>
</dbReference>
<proteinExistence type="inferred from homology"/>
<dbReference type="InterPro" id="IPR001708">
    <property type="entry name" value="YidC/ALB3/OXA1/COX18"/>
</dbReference>
<evidence type="ECO:0000259" key="14">
    <source>
        <dbReference type="Pfam" id="PF02096"/>
    </source>
</evidence>
<keyword evidence="6 13" id="KW-0812">Transmembrane</keyword>
<dbReference type="InterPro" id="IPR028055">
    <property type="entry name" value="YidC/Oxa/ALB_C"/>
</dbReference>
<dbReference type="PANTHER" id="PTHR12428">
    <property type="entry name" value="OXA1"/>
    <property type="match status" value="1"/>
</dbReference>
<dbReference type="PRINTS" id="PR00701">
    <property type="entry name" value="60KDINNERMP"/>
</dbReference>
<accession>T1D1X9</accession>
<evidence type="ECO:0000259" key="15">
    <source>
        <dbReference type="Pfam" id="PF14849"/>
    </source>
</evidence>
<evidence type="ECO:0000256" key="10">
    <source>
        <dbReference type="ARBA" id="ARBA00023186"/>
    </source>
</evidence>
<keyword evidence="7" id="KW-0653">Protein transport</keyword>
<protein>
    <recommendedName>
        <fullName evidence="3">Membrane protein insertase YidC</fullName>
    </recommendedName>
    <alternativeName>
        <fullName evidence="12">Foldase YidC</fullName>
    </alternativeName>
    <alternativeName>
        <fullName evidence="11">Membrane integrase YidC</fullName>
    </alternativeName>
</protein>
<evidence type="ECO:0000256" key="2">
    <source>
        <dbReference type="ARBA" id="ARBA00010527"/>
    </source>
</evidence>
<dbReference type="NCBIfam" id="NF002352">
    <property type="entry name" value="PRK01318.1-3"/>
    <property type="match status" value="1"/>
</dbReference>
<dbReference type="GO" id="GO:0005886">
    <property type="term" value="C:plasma membrane"/>
    <property type="evidence" value="ECO:0007669"/>
    <property type="project" value="UniProtKB-SubCell"/>
</dbReference>
<dbReference type="PANTHER" id="PTHR12428:SF65">
    <property type="entry name" value="CYTOCHROME C OXIDASE ASSEMBLY PROTEIN COX18, MITOCHONDRIAL"/>
    <property type="match status" value="1"/>
</dbReference>
<evidence type="ECO:0000256" key="9">
    <source>
        <dbReference type="ARBA" id="ARBA00023136"/>
    </source>
</evidence>
<name>T1D1X9_9ZZZZ</name>
<keyword evidence="4" id="KW-0813">Transport</keyword>
<keyword evidence="9 13" id="KW-0472">Membrane</keyword>
<evidence type="ECO:0000256" key="13">
    <source>
        <dbReference type="SAM" id="Phobius"/>
    </source>
</evidence>
<gene>
    <name evidence="16" type="ORF">B1B_01662</name>
</gene>
<dbReference type="InterPro" id="IPR038221">
    <property type="entry name" value="YidC_periplasmic_sf"/>
</dbReference>
<comment type="similarity">
    <text evidence="2">Belongs to the OXA1/ALB3/YidC family. Type 1 subfamily.</text>
</comment>
<evidence type="ECO:0000256" key="3">
    <source>
        <dbReference type="ARBA" id="ARBA00015325"/>
    </source>
</evidence>